<organism evidence="3 4">
    <name type="scientific">Thalictrum thalictroides</name>
    <name type="common">Rue-anemone</name>
    <name type="synonym">Anemone thalictroides</name>
    <dbReference type="NCBI Taxonomy" id="46969"/>
    <lineage>
        <taxon>Eukaryota</taxon>
        <taxon>Viridiplantae</taxon>
        <taxon>Streptophyta</taxon>
        <taxon>Embryophyta</taxon>
        <taxon>Tracheophyta</taxon>
        <taxon>Spermatophyta</taxon>
        <taxon>Magnoliopsida</taxon>
        <taxon>Ranunculales</taxon>
        <taxon>Ranunculaceae</taxon>
        <taxon>Thalictroideae</taxon>
        <taxon>Thalictrum</taxon>
    </lineage>
</organism>
<dbReference type="AlphaFoldDB" id="A0A7J6XF48"/>
<proteinExistence type="predicted"/>
<protein>
    <submittedName>
        <fullName evidence="3">Cytochrome p450</fullName>
    </submittedName>
</protein>
<reference evidence="3 4" key="1">
    <citation type="submission" date="2020-06" db="EMBL/GenBank/DDBJ databases">
        <title>Transcriptomic and genomic resources for Thalictrum thalictroides and T. hernandezii: Facilitating candidate gene discovery in an emerging model plant lineage.</title>
        <authorList>
            <person name="Arias T."/>
            <person name="Riano-Pachon D.M."/>
            <person name="Di Stilio V.S."/>
        </authorList>
    </citation>
    <scope>NUCLEOTIDE SEQUENCE [LARGE SCALE GENOMIC DNA]</scope>
    <source>
        <strain evidence="4">cv. WT478/WT964</strain>
        <tissue evidence="3">Leaves</tissue>
    </source>
</reference>
<dbReference type="Gene3D" id="1.10.630.10">
    <property type="entry name" value="Cytochrome P450"/>
    <property type="match status" value="1"/>
</dbReference>
<dbReference type="SUPFAM" id="SSF48264">
    <property type="entry name" value="Cytochrome P450"/>
    <property type="match status" value="1"/>
</dbReference>
<keyword evidence="1" id="KW-0479">Metal-binding</keyword>
<dbReference type="OrthoDB" id="1372046at2759"/>
<comment type="caution">
    <text evidence="3">The sequence shown here is derived from an EMBL/GenBank/DDBJ whole genome shotgun (WGS) entry which is preliminary data.</text>
</comment>
<name>A0A7J6XF48_THATH</name>
<sequence>MGLPIIGETLKCFAPYSSSDISPFLTEEMNRYGSLFRTSLVGYPVVVSTDAEINHFIFQKEGRLFKSWYMDSFTEIFGGRNVQDVDTFVYKYLRNFVSSLFGPENLKQKLPEMEQNARTYLQLWSSQQSVELKDSISAMIFYLTAKKMISYDEAKFSAKLRENFADFIKGLISFPVNIPGTYYKCLQGRKKAMRFLKHTLDERRASPEMHHGDFLDLVIEELKKEDSILTEGFALDLIFVLSLLALRQLPQLSLLA</sequence>
<dbReference type="PANTHER" id="PTHR24286:SF236">
    <property type="entry name" value="P450, PUTATIVE-RELATED"/>
    <property type="match status" value="1"/>
</dbReference>
<evidence type="ECO:0000256" key="2">
    <source>
        <dbReference type="ARBA" id="ARBA00023004"/>
    </source>
</evidence>
<accession>A0A7J6XF48</accession>
<keyword evidence="2" id="KW-0408">Iron</keyword>
<dbReference type="GO" id="GO:0044550">
    <property type="term" value="P:secondary metabolite biosynthetic process"/>
    <property type="evidence" value="ECO:0007669"/>
    <property type="project" value="UniProtKB-ARBA"/>
</dbReference>
<evidence type="ECO:0000313" key="3">
    <source>
        <dbReference type="EMBL" id="KAF5207000.1"/>
    </source>
</evidence>
<dbReference type="InterPro" id="IPR001128">
    <property type="entry name" value="Cyt_P450"/>
</dbReference>
<dbReference type="Proteomes" id="UP000554482">
    <property type="component" value="Unassembled WGS sequence"/>
</dbReference>
<dbReference type="GO" id="GO:0010268">
    <property type="term" value="P:brassinosteroid homeostasis"/>
    <property type="evidence" value="ECO:0007669"/>
    <property type="project" value="TreeGrafter"/>
</dbReference>
<dbReference type="PANTHER" id="PTHR24286">
    <property type="entry name" value="CYTOCHROME P450 26"/>
    <property type="match status" value="1"/>
</dbReference>
<evidence type="ECO:0000313" key="4">
    <source>
        <dbReference type="Proteomes" id="UP000554482"/>
    </source>
</evidence>
<evidence type="ECO:0000256" key="1">
    <source>
        <dbReference type="ARBA" id="ARBA00022723"/>
    </source>
</evidence>
<dbReference type="Pfam" id="PF00067">
    <property type="entry name" value="p450"/>
    <property type="match status" value="1"/>
</dbReference>
<dbReference type="InterPro" id="IPR036396">
    <property type="entry name" value="Cyt_P450_sf"/>
</dbReference>
<dbReference type="GO" id="GO:0016125">
    <property type="term" value="P:sterol metabolic process"/>
    <property type="evidence" value="ECO:0007669"/>
    <property type="project" value="TreeGrafter"/>
</dbReference>
<keyword evidence="4" id="KW-1185">Reference proteome</keyword>
<dbReference type="EMBL" id="JABWDY010001975">
    <property type="protein sequence ID" value="KAF5207000.1"/>
    <property type="molecule type" value="Genomic_DNA"/>
</dbReference>
<gene>
    <name evidence="3" type="ORF">FRX31_003413</name>
</gene>
<dbReference type="GO" id="GO:0016132">
    <property type="term" value="P:brassinosteroid biosynthetic process"/>
    <property type="evidence" value="ECO:0007669"/>
    <property type="project" value="TreeGrafter"/>
</dbReference>
<dbReference type="GO" id="GO:0016705">
    <property type="term" value="F:oxidoreductase activity, acting on paired donors, with incorporation or reduction of molecular oxygen"/>
    <property type="evidence" value="ECO:0007669"/>
    <property type="project" value="InterPro"/>
</dbReference>
<dbReference type="GO" id="GO:0020037">
    <property type="term" value="F:heme binding"/>
    <property type="evidence" value="ECO:0007669"/>
    <property type="project" value="InterPro"/>
</dbReference>
<dbReference type="GO" id="GO:0004497">
    <property type="term" value="F:monooxygenase activity"/>
    <property type="evidence" value="ECO:0007669"/>
    <property type="project" value="InterPro"/>
</dbReference>
<dbReference type="GO" id="GO:0005506">
    <property type="term" value="F:iron ion binding"/>
    <property type="evidence" value="ECO:0007669"/>
    <property type="project" value="InterPro"/>
</dbReference>